<dbReference type="InterPro" id="IPR015797">
    <property type="entry name" value="NUDIX_hydrolase-like_dom_sf"/>
</dbReference>
<dbReference type="PROSITE" id="PS00893">
    <property type="entry name" value="NUDIX_BOX"/>
    <property type="match status" value="1"/>
</dbReference>
<keyword evidence="4" id="KW-0378">Hydrolase</keyword>
<dbReference type="PANTHER" id="PTHR21340">
    <property type="entry name" value="DIADENOSINE 5,5-P1,P4-TETRAPHOSPHATE PYROPHOSPHOHYDROLASE MUTT"/>
    <property type="match status" value="1"/>
</dbReference>
<keyword evidence="3" id="KW-0547">Nucleotide-binding</keyword>
<evidence type="ECO:0000256" key="5">
    <source>
        <dbReference type="ARBA" id="ARBA00032644"/>
    </source>
</evidence>
<dbReference type="InterPro" id="IPR003565">
    <property type="entry name" value="Tetra_PHTase"/>
</dbReference>
<dbReference type="SUPFAM" id="SSF55811">
    <property type="entry name" value="Nudix"/>
    <property type="match status" value="1"/>
</dbReference>
<dbReference type="PANTHER" id="PTHR21340:SF0">
    <property type="entry name" value="BIS(5'-NUCLEOSYL)-TETRAPHOSPHATASE [ASYMMETRICAL]"/>
    <property type="match status" value="1"/>
</dbReference>
<evidence type="ECO:0000256" key="2">
    <source>
        <dbReference type="ARBA" id="ARBA00018911"/>
    </source>
</evidence>
<reference evidence="7" key="1">
    <citation type="submission" date="2022-12" db="EMBL/GenBank/DDBJ databases">
        <title>Polyphasic identification of a Novel Hot-Spring Cyanobacterium Ocullathermofonsia sinensis gen nov. sp. nov. and Genomic Insights on its Adaptations to the Thermal Habitat.</title>
        <authorList>
            <person name="Daroch M."/>
            <person name="Tang J."/>
            <person name="Jiang Y."/>
        </authorList>
    </citation>
    <scope>NUCLEOTIDE SEQUENCE</scope>
    <source>
        <strain evidence="7">PKUAC-SCTA174</strain>
    </source>
</reference>
<dbReference type="KEGG" id="tsin:OXH18_19755"/>
<dbReference type="EMBL" id="CP113797">
    <property type="protein sequence ID" value="WAL59386.1"/>
    <property type="molecule type" value="Genomic_DNA"/>
</dbReference>
<gene>
    <name evidence="7" type="ORF">OXH18_19755</name>
</gene>
<sequence length="157" mass="18015">MTDHARVHTNSVFNDEAFGIVPIDRRSNGDHFLLIQHHAGHWGFPKGHAEAEESPQVAACREFEEETGIQDYTLLPVSFTEKYCFIESGRTIEKTVVYFPAFVRSNAVICQAKEIRDFAWLTYEAALEKLTFAQARQLLTAVRHYLVEQEDLKDLID</sequence>
<dbReference type="GO" id="GO:0004081">
    <property type="term" value="F:bis(5'-nucleosyl)-tetraphosphatase (asymmetrical) activity"/>
    <property type="evidence" value="ECO:0007669"/>
    <property type="project" value="TreeGrafter"/>
</dbReference>
<dbReference type="Proteomes" id="UP001163152">
    <property type="component" value="Chromosome"/>
</dbReference>
<dbReference type="InterPro" id="IPR051325">
    <property type="entry name" value="Nudix_hydrolase_domain"/>
</dbReference>
<evidence type="ECO:0000256" key="3">
    <source>
        <dbReference type="ARBA" id="ARBA00022741"/>
    </source>
</evidence>
<dbReference type="InterPro" id="IPR000086">
    <property type="entry name" value="NUDIX_hydrolase_dom"/>
</dbReference>
<dbReference type="AlphaFoldDB" id="A0A9E9C3X1"/>
<dbReference type="CDD" id="cd03428">
    <property type="entry name" value="NUDIX_Ap4A_Nudt2"/>
    <property type="match status" value="1"/>
</dbReference>
<feature type="domain" description="Nudix hydrolase" evidence="6">
    <location>
        <begin position="13"/>
        <end position="146"/>
    </location>
</feature>
<name>A0A9E9C3X1_9CYAN</name>
<dbReference type="GO" id="GO:0006167">
    <property type="term" value="P:AMP biosynthetic process"/>
    <property type="evidence" value="ECO:0007669"/>
    <property type="project" value="TreeGrafter"/>
</dbReference>
<dbReference type="RefSeq" id="WP_268609181.1">
    <property type="nucleotide sequence ID" value="NZ_CP113797.1"/>
</dbReference>
<evidence type="ECO:0000313" key="8">
    <source>
        <dbReference type="Proteomes" id="UP001163152"/>
    </source>
</evidence>
<dbReference type="Gene3D" id="3.90.79.10">
    <property type="entry name" value="Nucleoside Triphosphate Pyrophosphohydrolase"/>
    <property type="match status" value="1"/>
</dbReference>
<dbReference type="GO" id="GO:0006754">
    <property type="term" value="P:ATP biosynthetic process"/>
    <property type="evidence" value="ECO:0007669"/>
    <property type="project" value="TreeGrafter"/>
</dbReference>
<dbReference type="PROSITE" id="PS51462">
    <property type="entry name" value="NUDIX"/>
    <property type="match status" value="1"/>
</dbReference>
<evidence type="ECO:0000256" key="4">
    <source>
        <dbReference type="ARBA" id="ARBA00022801"/>
    </source>
</evidence>
<comment type="similarity">
    <text evidence="1">Belongs to the Nudix hydrolase family.</text>
</comment>
<dbReference type="GO" id="GO:0000166">
    <property type="term" value="F:nucleotide binding"/>
    <property type="evidence" value="ECO:0007669"/>
    <property type="project" value="UniProtKB-KW"/>
</dbReference>
<proteinExistence type="inferred from homology"/>
<evidence type="ECO:0000259" key="6">
    <source>
        <dbReference type="PROSITE" id="PS51462"/>
    </source>
</evidence>
<evidence type="ECO:0000313" key="7">
    <source>
        <dbReference type="EMBL" id="WAL59386.1"/>
    </source>
</evidence>
<keyword evidence="8" id="KW-1185">Reference proteome</keyword>
<protein>
    <recommendedName>
        <fullName evidence="2">Bis(5'-nucleosyl)-tetraphosphatase [asymmetrical]</fullName>
    </recommendedName>
    <alternativeName>
        <fullName evidence="5">Diadenosine 5',5'''-P1,P4-tetraphosphate asymmetrical hydrolase</fullName>
    </alternativeName>
</protein>
<dbReference type="Pfam" id="PF00293">
    <property type="entry name" value="NUDIX"/>
    <property type="match status" value="1"/>
</dbReference>
<organism evidence="7 8">
    <name type="scientific">Thermocoleostomius sinensis A174</name>
    <dbReference type="NCBI Taxonomy" id="2016057"/>
    <lineage>
        <taxon>Bacteria</taxon>
        <taxon>Bacillati</taxon>
        <taxon>Cyanobacteriota</taxon>
        <taxon>Cyanophyceae</taxon>
        <taxon>Oculatellales</taxon>
        <taxon>Oculatellaceae</taxon>
        <taxon>Thermocoleostomius</taxon>
    </lineage>
</organism>
<evidence type="ECO:0000256" key="1">
    <source>
        <dbReference type="ARBA" id="ARBA00005582"/>
    </source>
</evidence>
<accession>A0A9E9C3X1</accession>
<dbReference type="InterPro" id="IPR020084">
    <property type="entry name" value="NUDIX_hydrolase_CS"/>
</dbReference>